<gene>
    <name evidence="1" type="ORF">K3G42_029007</name>
</gene>
<dbReference type="Proteomes" id="UP000827872">
    <property type="component" value="Linkage Group LG07"/>
</dbReference>
<proteinExistence type="predicted"/>
<dbReference type="EMBL" id="CM037620">
    <property type="protein sequence ID" value="KAH7995871.1"/>
    <property type="molecule type" value="Genomic_DNA"/>
</dbReference>
<accession>A0ACB8ETA4</accession>
<comment type="caution">
    <text evidence="1">The sequence shown here is derived from an EMBL/GenBank/DDBJ whole genome shotgun (WGS) entry which is preliminary data.</text>
</comment>
<protein>
    <submittedName>
        <fullName evidence="1">Uncharacterized protein</fullName>
    </submittedName>
</protein>
<keyword evidence="2" id="KW-1185">Reference proteome</keyword>
<organism evidence="1 2">
    <name type="scientific">Sphaerodactylus townsendi</name>
    <dbReference type="NCBI Taxonomy" id="933632"/>
    <lineage>
        <taxon>Eukaryota</taxon>
        <taxon>Metazoa</taxon>
        <taxon>Chordata</taxon>
        <taxon>Craniata</taxon>
        <taxon>Vertebrata</taxon>
        <taxon>Euteleostomi</taxon>
        <taxon>Lepidosauria</taxon>
        <taxon>Squamata</taxon>
        <taxon>Bifurcata</taxon>
        <taxon>Gekkota</taxon>
        <taxon>Sphaerodactylidae</taxon>
        <taxon>Sphaerodactylus</taxon>
    </lineage>
</organism>
<evidence type="ECO:0000313" key="1">
    <source>
        <dbReference type="EMBL" id="KAH7995871.1"/>
    </source>
</evidence>
<evidence type="ECO:0000313" key="2">
    <source>
        <dbReference type="Proteomes" id="UP000827872"/>
    </source>
</evidence>
<name>A0ACB8ETA4_9SAUR</name>
<reference evidence="1" key="1">
    <citation type="submission" date="2021-08" db="EMBL/GenBank/DDBJ databases">
        <title>The first chromosome-level gecko genome reveals the dynamic sex chromosomes of Neotropical dwarf geckos (Sphaerodactylidae: Sphaerodactylus).</title>
        <authorList>
            <person name="Pinto B.J."/>
            <person name="Keating S.E."/>
            <person name="Gamble T."/>
        </authorList>
    </citation>
    <scope>NUCLEOTIDE SEQUENCE</scope>
    <source>
        <strain evidence="1">TG3544</strain>
    </source>
</reference>
<sequence length="85" mass="9204">MENLRLAVGRVAGDARDAREDARSAQALAMQLPQNGQPAQLGQQGSPCNSSNKSFQRPDSHMEMVDMLALGSDPFSRMDEASLGW</sequence>